<dbReference type="InterPro" id="IPR005311">
    <property type="entry name" value="PBP_dimer"/>
</dbReference>
<dbReference type="Gene3D" id="3.90.1310.10">
    <property type="entry name" value="Penicillin-binding protein 2a (Domain 2)"/>
    <property type="match status" value="1"/>
</dbReference>
<dbReference type="SUPFAM" id="SSF56519">
    <property type="entry name" value="Penicillin binding protein dimerisation domain"/>
    <property type="match status" value="1"/>
</dbReference>
<dbReference type="Pfam" id="PF00905">
    <property type="entry name" value="Transpeptidase"/>
    <property type="match status" value="1"/>
</dbReference>
<sequence length="713" mass="77489">MKNGKKQSQSTSIKEKLNKAKSGAAVKRGHIPFRLNFLFLVIFVLFVALIVRLGNLQIVNSEKWDQQIKAATVTTIKQSTPRGSIYDAKGNLLAGNQANAAITFTRMSSMSADDLLKIATKLNQFIDVPVDDKLTERDLKDFYLADSKHLEAAQKKLSVKEQLLSSSEQYSLMIKNVSKDELNFNEEQQKIATIFTRLNAGQNLKTTFIKNEGVTDEELATVAEHASELAGVSTGTDWSRQVNTTNDALKSIIGTVSTSKQGLPAEEAEDYLKQGYFSNDRVGTSYLEKQYESQLQGTKSEYKVTINNKGSIESTKEISAGSKGNNLKLTIDSAFQEKFDSIVKTNYQQLIDSGAAQYSNGIYAVAMNPKTGAILGISGYYHQANSKEMQQNAIGVFQAAIVPGSAIKAATITTGWDNKVISGNQVMLDQPIYLQGSPAKASIFNPTGSNNRYIDAAKALEISSNSYMIQIALRLLGITYQGGTISIPSISDQTKAYEELRAGFAQYGLGVKTGVDIPNEETGESPAVSSLSETNGDGGKVLDLAFGQFDTYTPLQMVQYISAIANGGSRVEPHFVEGIYNNDANGNLGELKESIATKVLNKIDITSDEMAILKQGLYDVVHGNDPFTTARPLASTKMTVSAKTGTAETSVTTESGQLVELNNHNAVVYGPTDDPEIAVAIMVPKIKQTDTTYPNLVIAKQIMDAYYDMYLAK</sequence>
<accession>A0ABW5TJ15</accession>
<dbReference type="InterPro" id="IPR036138">
    <property type="entry name" value="PBP_dimer_sf"/>
</dbReference>
<dbReference type="Gene3D" id="1.10.10.1230">
    <property type="entry name" value="Penicillin-binding protein, N-terminal non-catalytic domain, head sub-domain"/>
    <property type="match status" value="1"/>
</dbReference>
<keyword evidence="3" id="KW-1003">Cell membrane</keyword>
<protein>
    <submittedName>
        <fullName evidence="13">Peptidoglycan D,D-transpeptidase FtsI family protein</fullName>
    </submittedName>
</protein>
<evidence type="ECO:0000256" key="5">
    <source>
        <dbReference type="ARBA" id="ARBA00022960"/>
    </source>
</evidence>
<gene>
    <name evidence="13" type="ORF">ACFSR0_06750</name>
</gene>
<keyword evidence="14" id="KW-1185">Reference proteome</keyword>
<dbReference type="Pfam" id="PF03717">
    <property type="entry name" value="PBP_dimer"/>
    <property type="match status" value="1"/>
</dbReference>
<dbReference type="InterPro" id="IPR001460">
    <property type="entry name" value="PCN-bd_Tpept"/>
</dbReference>
<name>A0ABW5TJ15_9ENTE</name>
<dbReference type="PANTHER" id="PTHR30627:SF2">
    <property type="entry name" value="PEPTIDOGLYCAN D,D-TRANSPEPTIDASE MRDA"/>
    <property type="match status" value="1"/>
</dbReference>
<evidence type="ECO:0000256" key="10">
    <source>
        <dbReference type="SAM" id="Phobius"/>
    </source>
</evidence>
<dbReference type="Proteomes" id="UP001597427">
    <property type="component" value="Unassembled WGS sequence"/>
</dbReference>
<organism evidence="13 14">
    <name type="scientific">Enterococcus camelliae</name>
    <dbReference type="NCBI Taxonomy" id="453959"/>
    <lineage>
        <taxon>Bacteria</taxon>
        <taxon>Bacillati</taxon>
        <taxon>Bacillota</taxon>
        <taxon>Bacilli</taxon>
        <taxon>Lactobacillales</taxon>
        <taxon>Enterococcaceae</taxon>
        <taxon>Enterococcus</taxon>
    </lineage>
</organism>
<reference evidence="14" key="1">
    <citation type="journal article" date="2019" name="Int. J. Syst. Evol. Microbiol.">
        <title>The Global Catalogue of Microorganisms (GCM) 10K type strain sequencing project: providing services to taxonomists for standard genome sequencing and annotation.</title>
        <authorList>
            <consortium name="The Broad Institute Genomics Platform"/>
            <consortium name="The Broad Institute Genome Sequencing Center for Infectious Disease"/>
            <person name="Wu L."/>
            <person name="Ma J."/>
        </authorList>
    </citation>
    <scope>NUCLEOTIDE SEQUENCE [LARGE SCALE GENOMIC DNA]</scope>
    <source>
        <strain evidence="14">TISTR 932</strain>
    </source>
</reference>
<evidence type="ECO:0000313" key="13">
    <source>
        <dbReference type="EMBL" id="MFD2729118.1"/>
    </source>
</evidence>
<keyword evidence="4 10" id="KW-0812">Transmembrane</keyword>
<evidence type="ECO:0000256" key="7">
    <source>
        <dbReference type="ARBA" id="ARBA00022989"/>
    </source>
</evidence>
<dbReference type="RefSeq" id="WP_379981174.1">
    <property type="nucleotide sequence ID" value="NZ_JBHUMO010000043.1"/>
</dbReference>
<keyword evidence="5" id="KW-0133">Cell shape</keyword>
<dbReference type="InterPro" id="IPR050515">
    <property type="entry name" value="Beta-lactam/transpept"/>
</dbReference>
<evidence type="ECO:0000256" key="4">
    <source>
        <dbReference type="ARBA" id="ARBA00022692"/>
    </source>
</evidence>
<dbReference type="EMBL" id="JBHUMO010000043">
    <property type="protein sequence ID" value="MFD2729118.1"/>
    <property type="molecule type" value="Genomic_DNA"/>
</dbReference>
<keyword evidence="8 10" id="KW-0472">Membrane</keyword>
<dbReference type="PANTHER" id="PTHR30627">
    <property type="entry name" value="PEPTIDOGLYCAN D,D-TRANSPEPTIDASE"/>
    <property type="match status" value="1"/>
</dbReference>
<comment type="subcellular location">
    <subcellularLocation>
        <location evidence="1">Cell membrane</location>
        <topology evidence="1">Single-pass membrane protein</topology>
    </subcellularLocation>
</comment>
<keyword evidence="7 10" id="KW-1133">Transmembrane helix</keyword>
<evidence type="ECO:0000256" key="6">
    <source>
        <dbReference type="ARBA" id="ARBA00022984"/>
    </source>
</evidence>
<keyword evidence="6" id="KW-0573">Peptidoglycan synthesis</keyword>
<evidence type="ECO:0000313" key="14">
    <source>
        <dbReference type="Proteomes" id="UP001597427"/>
    </source>
</evidence>
<comment type="similarity">
    <text evidence="2">Belongs to the transpeptidase family.</text>
</comment>
<evidence type="ECO:0000259" key="11">
    <source>
        <dbReference type="Pfam" id="PF00905"/>
    </source>
</evidence>
<proteinExistence type="inferred from homology"/>
<dbReference type="SUPFAM" id="SSF56601">
    <property type="entry name" value="beta-lactamase/transpeptidase-like"/>
    <property type="match status" value="1"/>
</dbReference>
<keyword evidence="9" id="KW-0961">Cell wall biogenesis/degradation</keyword>
<evidence type="ECO:0000256" key="8">
    <source>
        <dbReference type="ARBA" id="ARBA00023136"/>
    </source>
</evidence>
<feature type="transmembrane region" description="Helical" evidence="10">
    <location>
        <begin position="35"/>
        <end position="54"/>
    </location>
</feature>
<feature type="domain" description="Penicillin-binding protein dimerisation" evidence="12">
    <location>
        <begin position="79"/>
        <end position="315"/>
    </location>
</feature>
<evidence type="ECO:0000259" key="12">
    <source>
        <dbReference type="Pfam" id="PF03717"/>
    </source>
</evidence>
<evidence type="ECO:0000256" key="2">
    <source>
        <dbReference type="ARBA" id="ARBA00007171"/>
    </source>
</evidence>
<dbReference type="Gene3D" id="3.40.710.10">
    <property type="entry name" value="DD-peptidase/beta-lactamase superfamily"/>
    <property type="match status" value="1"/>
</dbReference>
<dbReference type="InterPro" id="IPR012338">
    <property type="entry name" value="Beta-lactam/transpept-like"/>
</dbReference>
<evidence type="ECO:0000256" key="9">
    <source>
        <dbReference type="ARBA" id="ARBA00023316"/>
    </source>
</evidence>
<feature type="domain" description="Penicillin-binding protein transpeptidase" evidence="11">
    <location>
        <begin position="363"/>
        <end position="703"/>
    </location>
</feature>
<evidence type="ECO:0000256" key="3">
    <source>
        <dbReference type="ARBA" id="ARBA00022475"/>
    </source>
</evidence>
<comment type="caution">
    <text evidence="13">The sequence shown here is derived from an EMBL/GenBank/DDBJ whole genome shotgun (WGS) entry which is preliminary data.</text>
</comment>
<evidence type="ECO:0000256" key="1">
    <source>
        <dbReference type="ARBA" id="ARBA00004162"/>
    </source>
</evidence>